<comment type="caution">
    <text evidence="2">The sequence shown here is derived from an EMBL/GenBank/DDBJ whole genome shotgun (WGS) entry which is preliminary data.</text>
</comment>
<feature type="transmembrane region" description="Helical" evidence="1">
    <location>
        <begin position="133"/>
        <end position="152"/>
    </location>
</feature>
<dbReference type="PATRIC" id="fig|1423754.3.peg.1341"/>
<sequence length="607" mass="69778">MTYLLAAIQLRNGGTILDIDTIFHYNRFFDASEQLRTGNFSYFQTNFAFNQSGRVVNAVYGPLFAYFNGLLILIFGTWYNYQIATYFIICMSAGTGMYLLARKANINKYMSTALAILYLNIGTIQAWFDHSNLAAWGGVFAPFILIEGINMVQNHKSPLRWIRLMLVMSLVAQTHILSTLILTLALIPFWFAGYFKAIDRKKMIIDLLKAIVGTIVLSANVWGAILVIYQNHIAPTLSHNLANNALKISGYGSLRDDILASLLFIFIIQIIYVLLNYKKMPLNLFVTIEGGIFLFLSSKLMPWDFLQSKVKFLTSYLQFPHRFLLVAYPLLLLGIGLSMNSLNLLKNNIFYKIAWVAVGVVILESFGSNYSRITQRSTFNRAEVYRANSSKYYSTKNMYDKYRYTESINDMPDDYLVSGFSKDDKSKLYVQVPARGIYYKNTGDIKKINQILHDKNKKKQLLDLIIKINPDYLPIYHGKKYGSEVDYYYINNVIKPEQSGKFKYRVLKGGSLKLTWDSSKDEEISLPLVMYKQSSLTFNDKKISDPKLGNIGTPVVKQRVGKNTAVLKFITPVWFKLLSVTSMLAWIIMCIYIVKYLCRYRKRLRRI</sequence>
<gene>
    <name evidence="2" type="ORF">FC39_GL001303</name>
</gene>
<feature type="transmembrane region" description="Helical" evidence="1">
    <location>
        <begin position="323"/>
        <end position="342"/>
    </location>
</feature>
<organism evidence="2 3">
    <name type="scientific">Lactobacillus hamsteri DSM 5661 = JCM 6256</name>
    <dbReference type="NCBI Taxonomy" id="1423754"/>
    <lineage>
        <taxon>Bacteria</taxon>
        <taxon>Bacillati</taxon>
        <taxon>Bacillota</taxon>
        <taxon>Bacilli</taxon>
        <taxon>Lactobacillales</taxon>
        <taxon>Lactobacillaceae</taxon>
        <taxon>Lactobacillus</taxon>
    </lineage>
</organism>
<keyword evidence="1" id="KW-0812">Transmembrane</keyword>
<feature type="transmembrane region" description="Helical" evidence="1">
    <location>
        <begin position="258"/>
        <end position="275"/>
    </location>
</feature>
<dbReference type="AlphaFoldDB" id="A0A0R1YFK5"/>
<dbReference type="STRING" id="1423754.FC39_GL001303"/>
<dbReference type="EMBL" id="AZGI01000003">
    <property type="protein sequence ID" value="KRM41101.1"/>
    <property type="molecule type" value="Genomic_DNA"/>
</dbReference>
<proteinExistence type="predicted"/>
<protein>
    <submittedName>
        <fullName evidence="2">Cell division protein</fullName>
    </submittedName>
</protein>
<feature type="transmembrane region" description="Helical" evidence="1">
    <location>
        <begin position="349"/>
        <end position="367"/>
    </location>
</feature>
<feature type="transmembrane region" description="Helical" evidence="1">
    <location>
        <begin position="83"/>
        <end position="101"/>
    </location>
</feature>
<feature type="transmembrane region" description="Helical" evidence="1">
    <location>
        <begin position="58"/>
        <end position="77"/>
    </location>
</feature>
<keyword evidence="3" id="KW-1185">Reference proteome</keyword>
<keyword evidence="2" id="KW-0132">Cell division</keyword>
<keyword evidence="2" id="KW-0131">Cell cycle</keyword>
<evidence type="ECO:0000256" key="1">
    <source>
        <dbReference type="SAM" id="Phobius"/>
    </source>
</evidence>
<keyword evidence="1" id="KW-0472">Membrane</keyword>
<name>A0A0R1YFK5_9LACO</name>
<dbReference type="Proteomes" id="UP000051223">
    <property type="component" value="Unassembled WGS sequence"/>
</dbReference>
<reference evidence="2 3" key="1">
    <citation type="journal article" date="2015" name="Genome Announc.">
        <title>Expanding the biotechnology potential of lactobacilli through comparative genomics of 213 strains and associated genera.</title>
        <authorList>
            <person name="Sun Z."/>
            <person name="Harris H.M."/>
            <person name="McCann A."/>
            <person name="Guo C."/>
            <person name="Argimon S."/>
            <person name="Zhang W."/>
            <person name="Yang X."/>
            <person name="Jeffery I.B."/>
            <person name="Cooney J.C."/>
            <person name="Kagawa T.F."/>
            <person name="Liu W."/>
            <person name="Song Y."/>
            <person name="Salvetti E."/>
            <person name="Wrobel A."/>
            <person name="Rasinkangas P."/>
            <person name="Parkhill J."/>
            <person name="Rea M.C."/>
            <person name="O'Sullivan O."/>
            <person name="Ritari J."/>
            <person name="Douillard F.P."/>
            <person name="Paul Ross R."/>
            <person name="Yang R."/>
            <person name="Briner A.E."/>
            <person name="Felis G.E."/>
            <person name="de Vos W.M."/>
            <person name="Barrangou R."/>
            <person name="Klaenhammer T.R."/>
            <person name="Caufield P.W."/>
            <person name="Cui Y."/>
            <person name="Zhang H."/>
            <person name="O'Toole P.W."/>
        </authorList>
    </citation>
    <scope>NUCLEOTIDE SEQUENCE [LARGE SCALE GENOMIC DNA]</scope>
    <source>
        <strain evidence="2 3">DSM 5661</strain>
    </source>
</reference>
<evidence type="ECO:0000313" key="3">
    <source>
        <dbReference type="Proteomes" id="UP000051223"/>
    </source>
</evidence>
<dbReference type="GO" id="GO:0051301">
    <property type="term" value="P:cell division"/>
    <property type="evidence" value="ECO:0007669"/>
    <property type="project" value="UniProtKB-KW"/>
</dbReference>
<accession>A0A0R1YFK5</accession>
<evidence type="ECO:0000313" key="2">
    <source>
        <dbReference type="EMBL" id="KRM41101.1"/>
    </source>
</evidence>
<keyword evidence="1" id="KW-1133">Transmembrane helix</keyword>
<feature type="transmembrane region" description="Helical" evidence="1">
    <location>
        <begin position="207"/>
        <end position="229"/>
    </location>
</feature>
<feature type="transmembrane region" description="Helical" evidence="1">
    <location>
        <begin position="172"/>
        <end position="195"/>
    </location>
</feature>
<dbReference type="eggNOG" id="COG4485">
    <property type="taxonomic scope" value="Bacteria"/>
</dbReference>
<feature type="transmembrane region" description="Helical" evidence="1">
    <location>
        <begin position="573"/>
        <end position="598"/>
    </location>
</feature>
<feature type="transmembrane region" description="Helical" evidence="1">
    <location>
        <begin position="282"/>
        <end position="303"/>
    </location>
</feature>